<dbReference type="InterPro" id="IPR005225">
    <property type="entry name" value="Small_GTP-bd"/>
</dbReference>
<dbReference type="InterPro" id="IPR006073">
    <property type="entry name" value="GTP-bd"/>
</dbReference>
<comment type="similarity">
    <text evidence="1 8 9 10">Belongs to the TRAFAC class TrmE-Era-EngA-EngB-Septin-like GTPase superfamily. EngA (Der) GTPase family.</text>
</comment>
<comment type="caution">
    <text evidence="12">The sequence shown here is derived from an EMBL/GenBank/DDBJ whole genome shotgun (WGS) entry which is preliminary data.</text>
</comment>
<feature type="domain" description="EngA-type G" evidence="11">
    <location>
        <begin position="3"/>
        <end position="167"/>
    </location>
</feature>
<dbReference type="Proteomes" id="UP000643701">
    <property type="component" value="Unassembled WGS sequence"/>
</dbReference>
<proteinExistence type="inferred from homology"/>
<feature type="binding site" evidence="8">
    <location>
        <begin position="228"/>
        <end position="232"/>
    </location>
    <ligand>
        <name>GTP</name>
        <dbReference type="ChEBI" id="CHEBI:37565"/>
        <label>2</label>
    </ligand>
</feature>
<evidence type="ECO:0000256" key="3">
    <source>
        <dbReference type="ARBA" id="ARBA00022517"/>
    </source>
</evidence>
<dbReference type="PROSITE" id="PS51712">
    <property type="entry name" value="G_ENGA"/>
    <property type="match status" value="2"/>
</dbReference>
<dbReference type="SUPFAM" id="SSF52540">
    <property type="entry name" value="P-loop containing nucleoside triphosphate hydrolases"/>
    <property type="match status" value="2"/>
</dbReference>
<comment type="subunit">
    <text evidence="8">Associates with the 50S ribosomal subunit.</text>
</comment>
<dbReference type="GO" id="GO:0043022">
    <property type="term" value="F:ribosome binding"/>
    <property type="evidence" value="ECO:0007669"/>
    <property type="project" value="TreeGrafter"/>
</dbReference>
<feature type="binding site" evidence="8">
    <location>
        <begin position="181"/>
        <end position="188"/>
    </location>
    <ligand>
        <name>GTP</name>
        <dbReference type="ChEBI" id="CHEBI:37565"/>
        <label>2</label>
    </ligand>
</feature>
<name>A0A967ADL5_9FLAO</name>
<dbReference type="EMBL" id="JAANAS010000061">
    <property type="protein sequence ID" value="NGZ90297.1"/>
    <property type="molecule type" value="Genomic_DNA"/>
</dbReference>
<dbReference type="HAMAP" id="MF_00195">
    <property type="entry name" value="GTPase_Der"/>
    <property type="match status" value="1"/>
</dbReference>
<dbReference type="Gene3D" id="3.40.50.300">
    <property type="entry name" value="P-loop containing nucleotide triphosphate hydrolases"/>
    <property type="match status" value="2"/>
</dbReference>
<organism evidence="12 13">
    <name type="scientific">Psychroflexus maritimus</name>
    <dbReference type="NCBI Taxonomy" id="2714865"/>
    <lineage>
        <taxon>Bacteria</taxon>
        <taxon>Pseudomonadati</taxon>
        <taxon>Bacteroidota</taxon>
        <taxon>Flavobacteriia</taxon>
        <taxon>Flavobacteriales</taxon>
        <taxon>Flavobacteriaceae</taxon>
        <taxon>Psychroflexus</taxon>
    </lineage>
</organism>
<evidence type="ECO:0000256" key="4">
    <source>
        <dbReference type="ARBA" id="ARBA00022737"/>
    </source>
</evidence>
<keyword evidence="5 8" id="KW-0547">Nucleotide-binding</keyword>
<dbReference type="FunFam" id="3.30.300.20:FF:000004">
    <property type="entry name" value="GTPase Der"/>
    <property type="match status" value="1"/>
</dbReference>
<evidence type="ECO:0000256" key="9">
    <source>
        <dbReference type="PROSITE-ProRule" id="PRU01049"/>
    </source>
</evidence>
<dbReference type="CDD" id="cd01894">
    <property type="entry name" value="EngA1"/>
    <property type="match status" value="1"/>
</dbReference>
<accession>A0A967ADL5</accession>
<dbReference type="Pfam" id="PF01926">
    <property type="entry name" value="MMR_HSR1"/>
    <property type="match status" value="2"/>
</dbReference>
<dbReference type="InterPro" id="IPR015946">
    <property type="entry name" value="KH_dom-like_a/b"/>
</dbReference>
<evidence type="ECO:0000256" key="2">
    <source>
        <dbReference type="ARBA" id="ARBA00020953"/>
    </source>
</evidence>
<evidence type="ECO:0000256" key="7">
    <source>
        <dbReference type="ARBA" id="ARBA00032345"/>
    </source>
</evidence>
<dbReference type="PANTHER" id="PTHR43834:SF6">
    <property type="entry name" value="GTPASE DER"/>
    <property type="match status" value="1"/>
</dbReference>
<dbReference type="Gene3D" id="3.30.300.20">
    <property type="match status" value="1"/>
</dbReference>
<evidence type="ECO:0000259" key="11">
    <source>
        <dbReference type="PROSITE" id="PS51712"/>
    </source>
</evidence>
<feature type="binding site" evidence="8">
    <location>
        <begin position="293"/>
        <end position="296"/>
    </location>
    <ligand>
        <name>GTP</name>
        <dbReference type="ChEBI" id="CHEBI:37565"/>
        <label>2</label>
    </ligand>
</feature>
<dbReference type="InterPro" id="IPR027417">
    <property type="entry name" value="P-loop_NTPase"/>
</dbReference>
<keyword evidence="3 8" id="KW-0690">Ribosome biogenesis</keyword>
<dbReference type="PIRSF" id="PIRSF006485">
    <property type="entry name" value="GTP-binding_EngA"/>
    <property type="match status" value="1"/>
</dbReference>
<dbReference type="CDD" id="cd01895">
    <property type="entry name" value="EngA2"/>
    <property type="match status" value="1"/>
</dbReference>
<feature type="binding site" evidence="8">
    <location>
        <begin position="9"/>
        <end position="16"/>
    </location>
    <ligand>
        <name>GTP</name>
        <dbReference type="ChEBI" id="CHEBI:37565"/>
        <label>1</label>
    </ligand>
</feature>
<evidence type="ECO:0000256" key="5">
    <source>
        <dbReference type="ARBA" id="ARBA00022741"/>
    </source>
</evidence>
<evidence type="ECO:0000313" key="12">
    <source>
        <dbReference type="EMBL" id="NGZ90297.1"/>
    </source>
</evidence>
<dbReference type="FunFam" id="3.40.50.300:FF:000953">
    <property type="entry name" value="GTPase Der"/>
    <property type="match status" value="1"/>
</dbReference>
<dbReference type="PRINTS" id="PR00326">
    <property type="entry name" value="GTP1OBG"/>
</dbReference>
<evidence type="ECO:0000256" key="8">
    <source>
        <dbReference type="HAMAP-Rule" id="MF_00195"/>
    </source>
</evidence>
<dbReference type="AlphaFoldDB" id="A0A967ADL5"/>
<evidence type="ECO:0000256" key="6">
    <source>
        <dbReference type="ARBA" id="ARBA00023134"/>
    </source>
</evidence>
<dbReference type="RefSeq" id="WP_166400544.1">
    <property type="nucleotide sequence ID" value="NZ_JAANAS010000061.1"/>
</dbReference>
<dbReference type="GO" id="GO:0005525">
    <property type="term" value="F:GTP binding"/>
    <property type="evidence" value="ECO:0007669"/>
    <property type="project" value="UniProtKB-UniRule"/>
</dbReference>
<dbReference type="InterPro" id="IPR031166">
    <property type="entry name" value="G_ENGA"/>
</dbReference>
<evidence type="ECO:0000313" key="13">
    <source>
        <dbReference type="Proteomes" id="UP000643701"/>
    </source>
</evidence>
<feature type="binding site" evidence="8">
    <location>
        <begin position="56"/>
        <end position="60"/>
    </location>
    <ligand>
        <name>GTP</name>
        <dbReference type="ChEBI" id="CHEBI:37565"/>
        <label>1</label>
    </ligand>
</feature>
<evidence type="ECO:0000256" key="1">
    <source>
        <dbReference type="ARBA" id="ARBA00008279"/>
    </source>
</evidence>
<protein>
    <recommendedName>
        <fullName evidence="2 8">GTPase Der</fullName>
    </recommendedName>
    <alternativeName>
        <fullName evidence="7 8">GTP-binding protein EngA</fullName>
    </alternativeName>
</protein>
<dbReference type="PANTHER" id="PTHR43834">
    <property type="entry name" value="GTPASE DER"/>
    <property type="match status" value="1"/>
</dbReference>
<keyword evidence="13" id="KW-1185">Reference proteome</keyword>
<dbReference type="InterPro" id="IPR032859">
    <property type="entry name" value="KH_dom-like"/>
</dbReference>
<evidence type="ECO:0000256" key="10">
    <source>
        <dbReference type="RuleBase" id="RU004481"/>
    </source>
</evidence>
<reference evidence="12" key="1">
    <citation type="submission" date="2020-03" db="EMBL/GenBank/DDBJ databases">
        <title>Psychroflexus Maritimus sp. nov., isolate from marine sediment.</title>
        <authorList>
            <person name="Zhong Y.-L."/>
        </authorList>
    </citation>
    <scope>NUCLEOTIDE SEQUENCE</scope>
    <source>
        <strain evidence="12">C1</strain>
    </source>
</reference>
<comment type="function">
    <text evidence="8 10">GTPase that plays an essential role in the late steps of ribosome biogenesis.</text>
</comment>
<dbReference type="InterPro" id="IPR016484">
    <property type="entry name" value="GTPase_Der"/>
</dbReference>
<dbReference type="Pfam" id="PF14714">
    <property type="entry name" value="KH_dom-like"/>
    <property type="match status" value="1"/>
</dbReference>
<dbReference type="NCBIfam" id="TIGR00231">
    <property type="entry name" value="small_GTP"/>
    <property type="match status" value="2"/>
</dbReference>
<dbReference type="NCBIfam" id="TIGR03594">
    <property type="entry name" value="GTPase_EngA"/>
    <property type="match status" value="1"/>
</dbReference>
<sequence>MGSIVAIVGRPNVGKSTFFNRLIQRREAIVDSVSGVTRDRHYGKTDWNGREFSVIDTGGYVIGSDDVFEKDIDKQVELAIDEADVIIFVVDVTSGITPADEDVAKLLRKANKPTLIAVNKVDSNKNMLDATEFYSLGLGDYFTISAINGSGSGELLDAVVEALPEVTDEEEEELPKFAVVGRPNAGKSSFINALIGEERYIVTDIAGTTRDSIDTRYNRFGFDFKLVDTAGIRKKSKVKENLEFYSVMRSVRAIEHADVCILIFDASRGFDGQVENIFWLAERNRKGIVILANKWDKVDKETNTIKEYENAIIERIRPFVDVPIVFVSVLNKQRIFKAIETAVQVYKNKSTRIKTKVLNEVLLPEILKNPPPAIKGKYVKIKYITQLPTPQPQFAFFCNLPQYVKDSYKRFLENKLREHFDLNGVPVSIYMRKK</sequence>
<gene>
    <name evidence="8" type="primary">der</name>
    <name evidence="12" type="ORF">G7034_08525</name>
</gene>
<dbReference type="FunFam" id="3.40.50.300:FF:000040">
    <property type="entry name" value="GTPase Der"/>
    <property type="match status" value="1"/>
</dbReference>
<feature type="binding site" evidence="8">
    <location>
        <begin position="119"/>
        <end position="122"/>
    </location>
    <ligand>
        <name>GTP</name>
        <dbReference type="ChEBI" id="CHEBI:37565"/>
        <label>1</label>
    </ligand>
</feature>
<keyword evidence="6 8" id="KW-0342">GTP-binding</keyword>
<feature type="domain" description="EngA-type G" evidence="11">
    <location>
        <begin position="175"/>
        <end position="350"/>
    </location>
</feature>
<dbReference type="GO" id="GO:0042254">
    <property type="term" value="P:ribosome biogenesis"/>
    <property type="evidence" value="ECO:0007669"/>
    <property type="project" value="UniProtKB-KW"/>
</dbReference>
<keyword evidence="4 10" id="KW-0677">Repeat</keyword>